<name>E5L9Y9_BACOL</name>
<dbReference type="EMBL" id="HQ384120">
    <property type="protein sequence ID" value="ADQ64613.1"/>
    <property type="molecule type" value="mRNA"/>
</dbReference>
<feature type="non-terminal residue" evidence="1">
    <location>
        <position position="265"/>
    </location>
</feature>
<feature type="non-terminal residue" evidence="1">
    <location>
        <position position="1"/>
    </location>
</feature>
<dbReference type="AlphaFoldDB" id="E5L9Y9"/>
<proteinExistence type="evidence at transcript level"/>
<reference evidence="1" key="1">
    <citation type="journal article" date="2011" name="Mol. Genet. Genomics">
        <title>Isolation, annotation and applications of expressed sequence tags from the olive fly, Bactrocera oleae.</title>
        <authorList>
            <person name="Tsoumani K.T."/>
            <person name="Augustinos A.A."/>
            <person name="Kakani E.G."/>
            <person name="Drosopoulou E."/>
            <person name="Mavragani-Tsipidou P."/>
            <person name="Mathiopoulos K.D."/>
        </authorList>
    </citation>
    <scope>NUCLEOTIDE SEQUENCE</scope>
</reference>
<organism evidence="1">
    <name type="scientific">Bactrocera oleae</name>
    <name type="common">Olive fruit fly</name>
    <name type="synonym">Dacus oleae</name>
    <dbReference type="NCBI Taxonomy" id="104688"/>
    <lineage>
        <taxon>Eukaryota</taxon>
        <taxon>Metazoa</taxon>
        <taxon>Ecdysozoa</taxon>
        <taxon>Arthropoda</taxon>
        <taxon>Hexapoda</taxon>
        <taxon>Insecta</taxon>
        <taxon>Pterygota</taxon>
        <taxon>Neoptera</taxon>
        <taxon>Endopterygota</taxon>
        <taxon>Diptera</taxon>
        <taxon>Brachycera</taxon>
        <taxon>Muscomorpha</taxon>
        <taxon>Tephritoidea</taxon>
        <taxon>Tephritidae</taxon>
        <taxon>Bactrocera</taxon>
        <taxon>Daculus</taxon>
    </lineage>
</organism>
<protein>
    <submittedName>
        <fullName evidence="1">Uncharacterized protein</fullName>
    </submittedName>
</protein>
<sequence>TLGVLVLYKGVTYYKDYTNKNTLIKEYLENRKVIDADALKKHVITDECMKGLCSFCQVAPQMAYNPKKLQAEKQKIDIAVKQPEIALDMQKSLDISLRRNYFFIVATTSYGTETLCRCLGITGWSFICIDHYIDKIKSLPLDTSIELRTDQMTKKINLSEIRFVKLKNSALIIGKLPRTCTQFKNIISKFVNASVVPNIHKTADLYIADLPQDRNKIDQYTVSWYKNIVTLHADSLSVSHIIEKFRSYKATHIGYYWSYQNSGKG</sequence>
<accession>E5L9Y9</accession>
<evidence type="ECO:0000313" key="1">
    <source>
        <dbReference type="EMBL" id="ADQ64613.1"/>
    </source>
</evidence>